<accession>A0A1Q4H518</accession>
<evidence type="ECO:0008006" key="6">
    <source>
        <dbReference type="Google" id="ProtNLM"/>
    </source>
</evidence>
<name>A0A1Q4H518_9MYCO</name>
<dbReference type="EMBL" id="PDCR01000031">
    <property type="protein sequence ID" value="PEG52468.1"/>
    <property type="molecule type" value="Genomic_DNA"/>
</dbReference>
<feature type="transmembrane region" description="Helical" evidence="1">
    <location>
        <begin position="62"/>
        <end position="80"/>
    </location>
</feature>
<dbReference type="PROSITE" id="PS51257">
    <property type="entry name" value="PROKAR_LIPOPROTEIN"/>
    <property type="match status" value="1"/>
</dbReference>
<evidence type="ECO:0000256" key="1">
    <source>
        <dbReference type="SAM" id="Phobius"/>
    </source>
</evidence>
<evidence type="ECO:0000313" key="2">
    <source>
        <dbReference type="EMBL" id="OPE46844.1"/>
    </source>
</evidence>
<organism evidence="3 5">
    <name type="scientific">Mycolicibacterium diernhoferi</name>
    <dbReference type="NCBI Taxonomy" id="1801"/>
    <lineage>
        <taxon>Bacteria</taxon>
        <taxon>Bacillati</taxon>
        <taxon>Actinomycetota</taxon>
        <taxon>Actinomycetes</taxon>
        <taxon>Mycobacteriales</taxon>
        <taxon>Mycobacteriaceae</taxon>
        <taxon>Mycolicibacterium</taxon>
    </lineage>
</organism>
<keyword evidence="1" id="KW-1133">Transmembrane helix</keyword>
<evidence type="ECO:0000313" key="3">
    <source>
        <dbReference type="EMBL" id="PEG52468.1"/>
    </source>
</evidence>
<evidence type="ECO:0000313" key="5">
    <source>
        <dbReference type="Proteomes" id="UP000220340"/>
    </source>
</evidence>
<keyword evidence="1" id="KW-0812">Transmembrane</keyword>
<keyword evidence="1" id="KW-0472">Membrane</keyword>
<dbReference type="AlphaFoldDB" id="A0A1Q4H518"/>
<dbReference type="OrthoDB" id="4747320at2"/>
<dbReference type="RefSeq" id="WP_073859371.1">
    <property type="nucleotide sequence ID" value="NZ_BAAATC010000018.1"/>
</dbReference>
<comment type="caution">
    <text evidence="3">The sequence shown here is derived from an EMBL/GenBank/DDBJ whole genome shotgun (WGS) entry which is preliminary data.</text>
</comment>
<reference evidence="2 4" key="1">
    <citation type="submission" date="2016-09" db="EMBL/GenBank/DDBJ databases">
        <title>genome sequences of unsequenced Mycobacteria.</title>
        <authorList>
            <person name="Greninger A.L."/>
            <person name="Jerome K.R."/>
            <person name="Mcnair B."/>
            <person name="Wallis C."/>
            <person name="Fang F."/>
        </authorList>
    </citation>
    <scope>NUCLEOTIDE SEQUENCE [LARGE SCALE GENOMIC DNA]</scope>
    <source>
        <strain evidence="2 4">BM1</strain>
    </source>
</reference>
<dbReference type="STRING" id="1801.BRW64_26065"/>
<evidence type="ECO:0000313" key="4">
    <source>
        <dbReference type="Proteomes" id="UP000191039"/>
    </source>
</evidence>
<reference evidence="3 5" key="2">
    <citation type="submission" date="2017-10" db="EMBL/GenBank/DDBJ databases">
        <title>The new phylogeny of genus Mycobacterium.</title>
        <authorList>
            <person name="Tortoli E."/>
            <person name="Trovato A."/>
            <person name="Cirillo D.M."/>
        </authorList>
    </citation>
    <scope>NUCLEOTIDE SEQUENCE [LARGE SCALE GENOMIC DNA]</scope>
    <source>
        <strain evidence="3 5">IP141170001</strain>
    </source>
</reference>
<protein>
    <recommendedName>
        <fullName evidence="6">Transmembrane protein</fullName>
    </recommendedName>
</protein>
<dbReference type="EMBL" id="MIJD01000396">
    <property type="protein sequence ID" value="OPE46844.1"/>
    <property type="molecule type" value="Genomic_DNA"/>
</dbReference>
<proteinExistence type="predicted"/>
<dbReference type="Proteomes" id="UP000191039">
    <property type="component" value="Unassembled WGS sequence"/>
</dbReference>
<sequence length="97" mass="10355">MPEPARIALRLIGLFLLVAGLGCAVLLVWPGPSGVAEALGVGCAHVRYGGPEQCSWLDAADLLWTGCWLAIVAGAVLRLVTRPAGRAPRTLDLRRWR</sequence>
<dbReference type="Proteomes" id="UP000220340">
    <property type="component" value="Unassembled WGS sequence"/>
</dbReference>
<gene>
    <name evidence="2" type="ORF">BV510_25790</name>
    <name evidence="3" type="ORF">CRI78_21510</name>
</gene>
<keyword evidence="5" id="KW-1185">Reference proteome</keyword>